<evidence type="ECO:0000313" key="4">
    <source>
        <dbReference type="Proteomes" id="UP000622317"/>
    </source>
</evidence>
<gene>
    <name evidence="3" type="ORF">IEN85_18740</name>
</gene>
<protein>
    <submittedName>
        <fullName evidence="3">Uncharacterized protein</fullName>
    </submittedName>
</protein>
<name>A0A927IIR9_9BACT</name>
<dbReference type="EMBL" id="JACYFG010000046">
    <property type="protein sequence ID" value="MBD5781546.1"/>
    <property type="molecule type" value="Genomic_DNA"/>
</dbReference>
<evidence type="ECO:0000313" key="3">
    <source>
        <dbReference type="EMBL" id="MBD5781546.1"/>
    </source>
</evidence>
<reference evidence="3" key="1">
    <citation type="submission" date="2020-09" db="EMBL/GenBank/DDBJ databases">
        <title>Pelagicoccus enzymogenes sp. nov. with an EPS production, isolated from marine sediment.</title>
        <authorList>
            <person name="Feng X."/>
        </authorList>
    </citation>
    <scope>NUCLEOTIDE SEQUENCE</scope>
    <source>
        <strain evidence="3">NFK12</strain>
    </source>
</reference>
<sequence>MKKAYDISKYFGTLFITTYGILVAFNVISGMLGFRFLPTTGIPMLLPIIGVALFITPTIHRLYVDEIKWDAKDSHQSYFDKGSPNTTTDPLKEETK</sequence>
<accession>A0A927IIR9</accession>
<feature type="transmembrane region" description="Helical" evidence="2">
    <location>
        <begin position="44"/>
        <end position="64"/>
    </location>
</feature>
<dbReference type="RefSeq" id="WP_191618641.1">
    <property type="nucleotide sequence ID" value="NZ_JACYFG010000046.1"/>
</dbReference>
<keyword evidence="2" id="KW-0812">Transmembrane</keyword>
<evidence type="ECO:0000256" key="2">
    <source>
        <dbReference type="SAM" id="Phobius"/>
    </source>
</evidence>
<feature type="transmembrane region" description="Helical" evidence="2">
    <location>
        <begin position="12"/>
        <end position="32"/>
    </location>
</feature>
<dbReference type="AlphaFoldDB" id="A0A927IIR9"/>
<proteinExistence type="predicted"/>
<keyword evidence="2" id="KW-1133">Transmembrane helix</keyword>
<keyword evidence="4" id="KW-1185">Reference proteome</keyword>
<dbReference type="Proteomes" id="UP000622317">
    <property type="component" value="Unassembled WGS sequence"/>
</dbReference>
<keyword evidence="2" id="KW-0472">Membrane</keyword>
<organism evidence="3 4">
    <name type="scientific">Pelagicoccus enzymogenes</name>
    <dbReference type="NCBI Taxonomy" id="2773457"/>
    <lineage>
        <taxon>Bacteria</taxon>
        <taxon>Pseudomonadati</taxon>
        <taxon>Verrucomicrobiota</taxon>
        <taxon>Opitutia</taxon>
        <taxon>Puniceicoccales</taxon>
        <taxon>Pelagicoccaceae</taxon>
        <taxon>Pelagicoccus</taxon>
    </lineage>
</organism>
<feature type="region of interest" description="Disordered" evidence="1">
    <location>
        <begin position="75"/>
        <end position="96"/>
    </location>
</feature>
<comment type="caution">
    <text evidence="3">The sequence shown here is derived from an EMBL/GenBank/DDBJ whole genome shotgun (WGS) entry which is preliminary data.</text>
</comment>
<evidence type="ECO:0000256" key="1">
    <source>
        <dbReference type="SAM" id="MobiDB-lite"/>
    </source>
</evidence>